<gene>
    <name evidence="2" type="primary">ompW</name>
    <name evidence="2" type="ORF">HHA01_10310</name>
</gene>
<evidence type="ECO:0000313" key="3">
    <source>
        <dbReference type="Proteomes" id="UP000319812"/>
    </source>
</evidence>
<accession>A0A4Y4F2J3</accession>
<name>A0A4Y4F2J3_9GAMM</name>
<comment type="caution">
    <text evidence="2">The sequence shown here is derived from an EMBL/GenBank/DDBJ whole genome shotgun (WGS) entry which is preliminary data.</text>
</comment>
<evidence type="ECO:0000256" key="1">
    <source>
        <dbReference type="SAM" id="SignalP"/>
    </source>
</evidence>
<evidence type="ECO:0000313" key="2">
    <source>
        <dbReference type="EMBL" id="GED22054.1"/>
    </source>
</evidence>
<feature type="signal peptide" evidence="1">
    <location>
        <begin position="1"/>
        <end position="25"/>
    </location>
</feature>
<dbReference type="Proteomes" id="UP000319812">
    <property type="component" value="Unassembled WGS sequence"/>
</dbReference>
<dbReference type="InterPro" id="IPR005618">
    <property type="entry name" value="OMPW"/>
</dbReference>
<protein>
    <submittedName>
        <fullName evidence="2">Outer membrane protein OmpW</fullName>
    </submittedName>
</protein>
<feature type="chain" id="PRO_5021494263" evidence="1">
    <location>
        <begin position="26"/>
        <end position="197"/>
    </location>
</feature>
<sequence length="197" mass="20745">MNATRWISATAIVAASLVAAQSAVAYQAGDIYVRGGYAKSDVSDDNGQIAGQDISVQNEQGITYGAGYLFTDHLGVELNGSEAVEHNMTGGSFERTPINLMANYFPLGGTDSRVQPYVGIGVNHTYFSNESVANVDLDHSTSFTGQLGVDFALTDNLMIGSYAQYADVDSDVSVNGQGAGNLELDPLTVGGNLTLRF</sequence>
<proteinExistence type="predicted"/>
<keyword evidence="3" id="KW-1185">Reference proteome</keyword>
<dbReference type="OrthoDB" id="9807574at2"/>
<keyword evidence="1" id="KW-0732">Signal</keyword>
<dbReference type="GO" id="GO:0019867">
    <property type="term" value="C:outer membrane"/>
    <property type="evidence" value="ECO:0007669"/>
    <property type="project" value="InterPro"/>
</dbReference>
<dbReference type="SUPFAM" id="SSF56925">
    <property type="entry name" value="OMPA-like"/>
    <property type="match status" value="1"/>
</dbReference>
<dbReference type="AlphaFoldDB" id="A0A4Y4F2J3"/>
<dbReference type="PANTHER" id="PTHR36920:SF1">
    <property type="entry name" value="OUTER MEMBRANE PROTEIN W"/>
    <property type="match status" value="1"/>
</dbReference>
<dbReference type="GO" id="GO:0055085">
    <property type="term" value="P:transmembrane transport"/>
    <property type="evidence" value="ECO:0007669"/>
    <property type="project" value="TreeGrafter"/>
</dbReference>
<dbReference type="EMBL" id="BJOC01000015">
    <property type="protein sequence ID" value="GED22054.1"/>
    <property type="molecule type" value="Genomic_DNA"/>
</dbReference>
<dbReference type="InterPro" id="IPR011250">
    <property type="entry name" value="OMP/PagP_B-barrel"/>
</dbReference>
<dbReference type="PANTHER" id="PTHR36920">
    <property type="match status" value="1"/>
</dbReference>
<dbReference type="RefSeq" id="WP_141318446.1">
    <property type="nucleotide sequence ID" value="NZ_BJOC01000015.1"/>
</dbReference>
<reference evidence="2 3" key="1">
    <citation type="submission" date="2019-06" db="EMBL/GenBank/DDBJ databases">
        <title>Whole genome shotgun sequence of Halomonas halmophila NBRC 15537.</title>
        <authorList>
            <person name="Hosoyama A."/>
            <person name="Uohara A."/>
            <person name="Ohji S."/>
            <person name="Ichikawa N."/>
        </authorList>
    </citation>
    <scope>NUCLEOTIDE SEQUENCE [LARGE SCALE GENOMIC DNA]</scope>
    <source>
        <strain evidence="2 3">NBRC 15537</strain>
    </source>
</reference>
<organism evidence="2 3">
    <name type="scientific">Halomonas halmophila</name>
    <dbReference type="NCBI Taxonomy" id="252"/>
    <lineage>
        <taxon>Bacteria</taxon>
        <taxon>Pseudomonadati</taxon>
        <taxon>Pseudomonadota</taxon>
        <taxon>Gammaproteobacteria</taxon>
        <taxon>Oceanospirillales</taxon>
        <taxon>Halomonadaceae</taxon>
        <taxon>Halomonas</taxon>
    </lineage>
</organism>
<dbReference type="Gene3D" id="2.40.160.20">
    <property type="match status" value="1"/>
</dbReference>
<dbReference type="Pfam" id="PF03922">
    <property type="entry name" value="OmpW"/>
    <property type="match status" value="1"/>
</dbReference>